<evidence type="ECO:0000313" key="2">
    <source>
        <dbReference type="Proteomes" id="UP000184231"/>
    </source>
</evidence>
<organism evidence="1 2">
    <name type="scientific">Arenibacter nanhaiticus</name>
    <dbReference type="NCBI Taxonomy" id="558155"/>
    <lineage>
        <taxon>Bacteria</taxon>
        <taxon>Pseudomonadati</taxon>
        <taxon>Bacteroidota</taxon>
        <taxon>Flavobacteriia</taxon>
        <taxon>Flavobacteriales</taxon>
        <taxon>Flavobacteriaceae</taxon>
        <taxon>Arenibacter</taxon>
    </lineage>
</organism>
<dbReference type="EMBL" id="FQYX01000006">
    <property type="protein sequence ID" value="SHI81419.1"/>
    <property type="molecule type" value="Genomic_DNA"/>
</dbReference>
<keyword evidence="2" id="KW-1185">Reference proteome</keyword>
<protein>
    <submittedName>
        <fullName evidence="1">Uncharacterized protein</fullName>
    </submittedName>
</protein>
<reference evidence="2" key="1">
    <citation type="submission" date="2016-11" db="EMBL/GenBank/DDBJ databases">
        <authorList>
            <person name="Varghese N."/>
            <person name="Submissions S."/>
        </authorList>
    </citation>
    <scope>NUCLEOTIDE SEQUENCE [LARGE SCALE GENOMIC DNA]</scope>
    <source>
        <strain evidence="2">CGMCC 1.8863</strain>
    </source>
</reference>
<proteinExistence type="predicted"/>
<dbReference type="AlphaFoldDB" id="A0A1M6E7Q6"/>
<accession>A0A1M6E7Q6</accession>
<name>A0A1M6E7Q6_9FLAO</name>
<sequence>MKGIISWLFLLDKKYNLTHPHYHQFKMVSSLIFGDFQLFVRKVYISFKRYKA</sequence>
<evidence type="ECO:0000313" key="1">
    <source>
        <dbReference type="EMBL" id="SHI81419.1"/>
    </source>
</evidence>
<dbReference type="Proteomes" id="UP000184231">
    <property type="component" value="Unassembled WGS sequence"/>
</dbReference>
<gene>
    <name evidence="1" type="ORF">SAMN04487911_10655</name>
</gene>
<dbReference type="STRING" id="558155.SAMN04487911_10655"/>